<name>A0A9P6JKC9_9AGAR</name>
<dbReference type="EMBL" id="MU157905">
    <property type="protein sequence ID" value="KAF9524101.1"/>
    <property type="molecule type" value="Genomic_DNA"/>
</dbReference>
<evidence type="ECO:0000313" key="2">
    <source>
        <dbReference type="Proteomes" id="UP000807306"/>
    </source>
</evidence>
<sequence length="480" mass="54880">MPLSKTIILSLAHPPKISELEIVPDPWVSSSNKILKIDLSLNEHGPRYEPEGEQLEDFESQAFHDELGNLIEEQKSCPTLVLRTTSREDLVMRNEMLARRLRKIVAQDCALPKTERIDAVEIGPDPESYAYSALDGISPKHIKLSSGFAEEIHAEEIENLFYPWEEIESAEIVSECMGWHWNSFLSPKGSITHASAIAFPEFISRVKSLQLTYCHQFRFRAKHLPMEMVNFKIIGNDAMSAFCNAFDNIPGFNDRLQRLHLASNDSQCESGDAFDFKERLQECTAIRDLFLALGDQPRPIAEDSLGEQSPGSTSLTGTVYDMPLDDYHDGEDEDIEGFDENMANVSEDETFNAEKERRQHLPGRPTGRYWNYFYEVNQSERDNDTRLSLFIPSSIEFLSFHCSSSDAMFKDLDYWIDAAKNDTWLPNLKQITIRPDGPLIDRLMEKKVEGNEKQLKDMEAKIEQIYASLKKRKSRVVVVP</sequence>
<evidence type="ECO:0000313" key="1">
    <source>
        <dbReference type="EMBL" id="KAF9524101.1"/>
    </source>
</evidence>
<reference evidence="1" key="1">
    <citation type="submission" date="2020-11" db="EMBL/GenBank/DDBJ databases">
        <authorList>
            <consortium name="DOE Joint Genome Institute"/>
            <person name="Ahrendt S."/>
            <person name="Riley R."/>
            <person name="Andreopoulos W."/>
            <person name="Labutti K."/>
            <person name="Pangilinan J."/>
            <person name="Ruiz-Duenas F.J."/>
            <person name="Barrasa J.M."/>
            <person name="Sanchez-Garcia M."/>
            <person name="Camarero S."/>
            <person name="Miyauchi S."/>
            <person name="Serrano A."/>
            <person name="Linde D."/>
            <person name="Babiker R."/>
            <person name="Drula E."/>
            <person name="Ayuso-Fernandez I."/>
            <person name="Pacheco R."/>
            <person name="Padilla G."/>
            <person name="Ferreira P."/>
            <person name="Barriuso J."/>
            <person name="Kellner H."/>
            <person name="Castanera R."/>
            <person name="Alfaro M."/>
            <person name="Ramirez L."/>
            <person name="Pisabarro A.G."/>
            <person name="Kuo A."/>
            <person name="Tritt A."/>
            <person name="Lipzen A."/>
            <person name="He G."/>
            <person name="Yan M."/>
            <person name="Ng V."/>
            <person name="Cullen D."/>
            <person name="Martin F."/>
            <person name="Rosso M.-N."/>
            <person name="Henrissat B."/>
            <person name="Hibbett D."/>
            <person name="Martinez A.T."/>
            <person name="Grigoriev I.V."/>
        </authorList>
    </citation>
    <scope>NUCLEOTIDE SEQUENCE</scope>
    <source>
        <strain evidence="1">CBS 506.95</strain>
    </source>
</reference>
<dbReference type="AlphaFoldDB" id="A0A9P6JKC9"/>
<keyword evidence="2" id="KW-1185">Reference proteome</keyword>
<accession>A0A9P6JKC9</accession>
<proteinExistence type="predicted"/>
<dbReference type="Proteomes" id="UP000807306">
    <property type="component" value="Unassembled WGS sequence"/>
</dbReference>
<dbReference type="OrthoDB" id="3267648at2759"/>
<gene>
    <name evidence="1" type="ORF">CPB83DRAFT_861889</name>
</gene>
<organism evidence="1 2">
    <name type="scientific">Crepidotus variabilis</name>
    <dbReference type="NCBI Taxonomy" id="179855"/>
    <lineage>
        <taxon>Eukaryota</taxon>
        <taxon>Fungi</taxon>
        <taxon>Dikarya</taxon>
        <taxon>Basidiomycota</taxon>
        <taxon>Agaricomycotina</taxon>
        <taxon>Agaricomycetes</taxon>
        <taxon>Agaricomycetidae</taxon>
        <taxon>Agaricales</taxon>
        <taxon>Agaricineae</taxon>
        <taxon>Crepidotaceae</taxon>
        <taxon>Crepidotus</taxon>
    </lineage>
</organism>
<protein>
    <submittedName>
        <fullName evidence="1">Uncharacterized protein</fullName>
    </submittedName>
</protein>
<comment type="caution">
    <text evidence="1">The sequence shown here is derived from an EMBL/GenBank/DDBJ whole genome shotgun (WGS) entry which is preliminary data.</text>
</comment>